<dbReference type="AlphaFoldDB" id="A0A0K1E6Y6"/>
<evidence type="ECO:0000259" key="4">
    <source>
        <dbReference type="PROSITE" id="PS01124"/>
    </source>
</evidence>
<protein>
    <recommendedName>
        <fullName evidence="4">HTH araC/xylS-type domain-containing protein</fullName>
    </recommendedName>
</protein>
<dbReference type="PANTHER" id="PTHR47894:SF1">
    <property type="entry name" value="HTH-TYPE TRANSCRIPTIONAL REGULATOR VQSM"/>
    <property type="match status" value="1"/>
</dbReference>
<evidence type="ECO:0000313" key="5">
    <source>
        <dbReference type="EMBL" id="AKT36462.1"/>
    </source>
</evidence>
<keyword evidence="1" id="KW-0805">Transcription regulation</keyword>
<dbReference type="Gene3D" id="1.10.10.60">
    <property type="entry name" value="Homeodomain-like"/>
    <property type="match status" value="1"/>
</dbReference>
<dbReference type="EMBL" id="CP012159">
    <property type="protein sequence ID" value="AKT36462.1"/>
    <property type="molecule type" value="Genomic_DNA"/>
</dbReference>
<keyword evidence="3" id="KW-0804">Transcription</keyword>
<dbReference type="GO" id="GO:0005829">
    <property type="term" value="C:cytosol"/>
    <property type="evidence" value="ECO:0007669"/>
    <property type="project" value="TreeGrafter"/>
</dbReference>
<dbReference type="InterPro" id="IPR032687">
    <property type="entry name" value="AraC-type_N"/>
</dbReference>
<dbReference type="InterPro" id="IPR009057">
    <property type="entry name" value="Homeodomain-like_sf"/>
</dbReference>
<dbReference type="GO" id="GO:0000976">
    <property type="term" value="F:transcription cis-regulatory region binding"/>
    <property type="evidence" value="ECO:0007669"/>
    <property type="project" value="TreeGrafter"/>
</dbReference>
<dbReference type="Pfam" id="PF12833">
    <property type="entry name" value="HTH_18"/>
    <property type="match status" value="1"/>
</dbReference>
<dbReference type="GO" id="GO:0003700">
    <property type="term" value="F:DNA-binding transcription factor activity"/>
    <property type="evidence" value="ECO:0007669"/>
    <property type="project" value="InterPro"/>
</dbReference>
<dbReference type="SUPFAM" id="SSF46689">
    <property type="entry name" value="Homeodomain-like"/>
    <property type="match status" value="1"/>
</dbReference>
<keyword evidence="6" id="KW-1185">Reference proteome</keyword>
<proteinExistence type="predicted"/>
<dbReference type="InterPro" id="IPR018060">
    <property type="entry name" value="HTH_AraC"/>
</dbReference>
<evidence type="ECO:0000256" key="3">
    <source>
        <dbReference type="ARBA" id="ARBA00023163"/>
    </source>
</evidence>
<dbReference type="Proteomes" id="UP000067626">
    <property type="component" value="Chromosome"/>
</dbReference>
<name>A0A0K1E6Y6_CHOCO</name>
<dbReference type="SMART" id="SM00342">
    <property type="entry name" value="HTH_ARAC"/>
    <property type="match status" value="1"/>
</dbReference>
<evidence type="ECO:0000256" key="1">
    <source>
        <dbReference type="ARBA" id="ARBA00023015"/>
    </source>
</evidence>
<dbReference type="STRING" id="52.CMC5_005770"/>
<reference evidence="5 6" key="1">
    <citation type="submission" date="2015-07" db="EMBL/GenBank/DDBJ databases">
        <title>Genome analysis of myxobacterium Chondromyces crocatus Cm c5 reveals a high potential for natural compound synthesis and the genetic basis for the loss of fruiting body formation.</title>
        <authorList>
            <person name="Zaburannyi N."/>
            <person name="Bunk B."/>
            <person name="Maier J."/>
            <person name="Overmann J."/>
            <person name="Mueller R."/>
        </authorList>
    </citation>
    <scope>NUCLEOTIDE SEQUENCE [LARGE SCALE GENOMIC DNA]</scope>
    <source>
        <strain evidence="5 6">Cm c5</strain>
    </source>
</reference>
<dbReference type="PANTHER" id="PTHR47894">
    <property type="entry name" value="HTH-TYPE TRANSCRIPTIONAL REGULATOR GADX"/>
    <property type="match status" value="1"/>
</dbReference>
<sequence>MLTWTRILGLSLVEVAHASGLPRATLEAAEELSYEETLKLWTGIEALTGDPVWGIHAGAQFTIDQMGVVGPALAHATHLDAALDVLVRVMNLFVRNAKIRRIDTERCAGFEYVMPTLRSRQGADTIFAAAVALIRHCTGECVVPHAIEHQMPRQSEDEYLRIFGVVPRWDRPTTQLLFARADLARPFRGASPVLAELLSEHAPRLLAPSGQPSSFDQDFACAFWRAHESGGATLEAVAEAMETTARTLQRKLAAQKTSFAAMRAELLHRRTTQLLTESTLPIDTIAERLGYSSRAALERAYRRWSGRTPHAVRAGAV</sequence>
<organism evidence="5 6">
    <name type="scientific">Chondromyces crocatus</name>
    <dbReference type="NCBI Taxonomy" id="52"/>
    <lineage>
        <taxon>Bacteria</taxon>
        <taxon>Pseudomonadati</taxon>
        <taxon>Myxococcota</taxon>
        <taxon>Polyangia</taxon>
        <taxon>Polyangiales</taxon>
        <taxon>Polyangiaceae</taxon>
        <taxon>Chondromyces</taxon>
    </lineage>
</organism>
<dbReference type="Pfam" id="PF12625">
    <property type="entry name" value="Arabinose_bd"/>
    <property type="match status" value="1"/>
</dbReference>
<gene>
    <name evidence="5" type="ORF">CMC5_005770</name>
</gene>
<accession>A0A0K1E6Y6</accession>
<feature type="domain" description="HTH araC/xylS-type" evidence="4">
    <location>
        <begin position="218"/>
        <end position="315"/>
    </location>
</feature>
<evidence type="ECO:0000313" key="6">
    <source>
        <dbReference type="Proteomes" id="UP000067626"/>
    </source>
</evidence>
<dbReference type="KEGG" id="ccro:CMC5_005770"/>
<keyword evidence="2" id="KW-0238">DNA-binding</keyword>
<dbReference type="PROSITE" id="PS01124">
    <property type="entry name" value="HTH_ARAC_FAMILY_2"/>
    <property type="match status" value="1"/>
</dbReference>
<evidence type="ECO:0000256" key="2">
    <source>
        <dbReference type="ARBA" id="ARBA00023125"/>
    </source>
</evidence>